<evidence type="ECO:0000313" key="1">
    <source>
        <dbReference type="EMBL" id="KKL18673.1"/>
    </source>
</evidence>
<name>A0A0F9E3M8_9ZZZZ</name>
<protein>
    <submittedName>
        <fullName evidence="1">Uncharacterized protein</fullName>
    </submittedName>
</protein>
<comment type="caution">
    <text evidence="1">The sequence shown here is derived from an EMBL/GenBank/DDBJ whole genome shotgun (WGS) entry which is preliminary data.</text>
</comment>
<sequence length="62" mass="6836">ALDVSYLRAVEAEDVAERIRLASQRQGLRDLPQNFDLSSADTPNELSALWPVELPARAQQSG</sequence>
<gene>
    <name evidence="1" type="ORF">LCGC14_2473190</name>
</gene>
<accession>A0A0F9E3M8</accession>
<dbReference type="EMBL" id="LAZR01038780">
    <property type="protein sequence ID" value="KKL18673.1"/>
    <property type="molecule type" value="Genomic_DNA"/>
</dbReference>
<proteinExistence type="predicted"/>
<feature type="non-terminal residue" evidence="1">
    <location>
        <position position="1"/>
    </location>
</feature>
<dbReference type="AlphaFoldDB" id="A0A0F9E3M8"/>
<reference evidence="1" key="1">
    <citation type="journal article" date="2015" name="Nature">
        <title>Complex archaea that bridge the gap between prokaryotes and eukaryotes.</title>
        <authorList>
            <person name="Spang A."/>
            <person name="Saw J.H."/>
            <person name="Jorgensen S.L."/>
            <person name="Zaremba-Niedzwiedzka K."/>
            <person name="Martijn J."/>
            <person name="Lind A.E."/>
            <person name="van Eijk R."/>
            <person name="Schleper C."/>
            <person name="Guy L."/>
            <person name="Ettema T.J."/>
        </authorList>
    </citation>
    <scope>NUCLEOTIDE SEQUENCE</scope>
</reference>
<organism evidence="1">
    <name type="scientific">marine sediment metagenome</name>
    <dbReference type="NCBI Taxonomy" id="412755"/>
    <lineage>
        <taxon>unclassified sequences</taxon>
        <taxon>metagenomes</taxon>
        <taxon>ecological metagenomes</taxon>
    </lineage>
</organism>